<dbReference type="EMBL" id="BMAQ01000001">
    <property type="protein sequence ID" value="GFR36872.1"/>
    <property type="molecule type" value="Genomic_DNA"/>
</dbReference>
<comment type="function">
    <text evidence="10">Catalyzes the transfer of an acyl group from acyl-phosphate (acyl-PO(4)) to glycerol-3-phosphate (G3P) to form lysophosphatidic acid (LPA). This enzyme utilizes acyl-phosphate as fatty acyl donor, but not acyl-CoA or acyl-ACP.</text>
</comment>
<dbReference type="GO" id="GO:0008654">
    <property type="term" value="P:phospholipid biosynthetic process"/>
    <property type="evidence" value="ECO:0007669"/>
    <property type="project" value="UniProtKB-UniRule"/>
</dbReference>
<dbReference type="SMART" id="SM01207">
    <property type="entry name" value="G3P_acyltransf"/>
    <property type="match status" value="1"/>
</dbReference>
<evidence type="ECO:0000313" key="12">
    <source>
        <dbReference type="Proteomes" id="UP000654993"/>
    </source>
</evidence>
<dbReference type="EC" id="2.3.1.275" evidence="10"/>
<accession>A0A916Q9W0</accession>
<evidence type="ECO:0000256" key="2">
    <source>
        <dbReference type="ARBA" id="ARBA00022516"/>
    </source>
</evidence>
<comment type="similarity">
    <text evidence="10">Belongs to the PlsY family.</text>
</comment>
<comment type="subunit">
    <text evidence="10">Probably interacts with PlsX.</text>
</comment>
<dbReference type="PANTHER" id="PTHR30309">
    <property type="entry name" value="INNER MEMBRANE PROTEIN YGIH"/>
    <property type="match status" value="1"/>
</dbReference>
<feature type="transmembrane region" description="Helical" evidence="10">
    <location>
        <begin position="78"/>
        <end position="98"/>
    </location>
</feature>
<keyword evidence="12" id="KW-1185">Reference proteome</keyword>
<comment type="pathway">
    <text evidence="10">Lipid metabolism; phospholipid metabolism.</text>
</comment>
<comment type="caution">
    <text evidence="11">The sequence shown here is derived from an EMBL/GenBank/DDBJ whole genome shotgun (WGS) entry which is preliminary data.</text>
</comment>
<evidence type="ECO:0000256" key="10">
    <source>
        <dbReference type="HAMAP-Rule" id="MF_01043"/>
    </source>
</evidence>
<keyword evidence="1 10" id="KW-1003">Cell membrane</keyword>
<sequence>MINGMAIAICYLIGSLSFSLIVGKIKGIDIRKHGSGNAGATNTLRVLGIVPAIIVFVLDMGKGIASVLIGSWLSQGTLWVTAACGLAAIIGHNWPVFFSFRGGKGIATTIGVTAVLSFYPAAIAGAVAIISIFITRYVSLGSLIFTTLMPIIAVIMGAEIEIIIAMLLICAFAVYRHRSNIRRLIRGEEHKIGSKR</sequence>
<keyword evidence="8 10" id="KW-0594">Phospholipid biosynthesis</keyword>
<evidence type="ECO:0000256" key="4">
    <source>
        <dbReference type="ARBA" id="ARBA00022692"/>
    </source>
</evidence>
<dbReference type="Pfam" id="PF02660">
    <property type="entry name" value="G3P_acyltransf"/>
    <property type="match status" value="1"/>
</dbReference>
<dbReference type="Proteomes" id="UP000654993">
    <property type="component" value="Unassembled WGS sequence"/>
</dbReference>
<keyword evidence="2 10" id="KW-0444">Lipid biosynthesis</keyword>
<dbReference type="NCBIfam" id="TIGR00023">
    <property type="entry name" value="glycerol-3-phosphate 1-O-acyltransferase PlsY"/>
    <property type="match status" value="1"/>
</dbReference>
<name>A0A916Q9W0_9BACL</name>
<evidence type="ECO:0000256" key="5">
    <source>
        <dbReference type="ARBA" id="ARBA00022989"/>
    </source>
</evidence>
<feature type="transmembrane region" description="Helical" evidence="10">
    <location>
        <begin position="46"/>
        <end position="72"/>
    </location>
</feature>
<feature type="transmembrane region" description="Helical" evidence="10">
    <location>
        <begin position="6"/>
        <end position="25"/>
    </location>
</feature>
<dbReference type="HAMAP" id="MF_01043">
    <property type="entry name" value="PlsY"/>
    <property type="match status" value="1"/>
</dbReference>
<keyword evidence="5 10" id="KW-1133">Transmembrane helix</keyword>
<evidence type="ECO:0000256" key="9">
    <source>
        <dbReference type="ARBA" id="ARBA00023264"/>
    </source>
</evidence>
<evidence type="ECO:0000256" key="1">
    <source>
        <dbReference type="ARBA" id="ARBA00022475"/>
    </source>
</evidence>
<dbReference type="AlphaFoldDB" id="A0A916Q9W0"/>
<evidence type="ECO:0000256" key="8">
    <source>
        <dbReference type="ARBA" id="ARBA00023209"/>
    </source>
</evidence>
<dbReference type="InterPro" id="IPR003811">
    <property type="entry name" value="G3P_acylTferase_PlsY"/>
</dbReference>
<dbReference type="GO" id="GO:0005886">
    <property type="term" value="C:plasma membrane"/>
    <property type="evidence" value="ECO:0007669"/>
    <property type="project" value="UniProtKB-SubCell"/>
</dbReference>
<keyword evidence="6 10" id="KW-0443">Lipid metabolism</keyword>
<proteinExistence type="inferred from homology"/>
<comment type="subcellular location">
    <subcellularLocation>
        <location evidence="10">Cell membrane</location>
        <topology evidence="10">Multi-pass membrane protein</topology>
    </subcellularLocation>
</comment>
<reference evidence="11" key="2">
    <citation type="journal article" date="2021" name="Data Brief">
        <title>Draft genome sequence data of the facultative, thermophilic, xylanolytic bacterium Paenibacillus sp. strain DA-C8.</title>
        <authorList>
            <person name="Chhe C."/>
            <person name="Uke A."/>
            <person name="Baramee S."/>
            <person name="Ungkulpasvich U."/>
            <person name="Tachaapaikoon C."/>
            <person name="Pason P."/>
            <person name="Waeonukul R."/>
            <person name="Ratanakhanokchai K."/>
            <person name="Kosugi A."/>
        </authorList>
    </citation>
    <scope>NUCLEOTIDE SEQUENCE</scope>
    <source>
        <strain evidence="11">DA-C8</strain>
    </source>
</reference>
<keyword evidence="11" id="KW-0012">Acyltransferase</keyword>
<comment type="catalytic activity">
    <reaction evidence="10">
        <text>an acyl phosphate + sn-glycerol 3-phosphate = a 1-acyl-sn-glycero-3-phosphate + phosphate</text>
        <dbReference type="Rhea" id="RHEA:34075"/>
        <dbReference type="ChEBI" id="CHEBI:43474"/>
        <dbReference type="ChEBI" id="CHEBI:57597"/>
        <dbReference type="ChEBI" id="CHEBI:57970"/>
        <dbReference type="ChEBI" id="CHEBI:59918"/>
        <dbReference type="EC" id="2.3.1.275"/>
    </reaction>
</comment>
<evidence type="ECO:0000256" key="7">
    <source>
        <dbReference type="ARBA" id="ARBA00023136"/>
    </source>
</evidence>
<feature type="transmembrane region" description="Helical" evidence="10">
    <location>
        <begin position="110"/>
        <end position="135"/>
    </location>
</feature>
<keyword evidence="4 10" id="KW-0812">Transmembrane</keyword>
<evidence type="ECO:0000256" key="6">
    <source>
        <dbReference type="ARBA" id="ARBA00023098"/>
    </source>
</evidence>
<evidence type="ECO:0000313" key="11">
    <source>
        <dbReference type="EMBL" id="GFR36872.1"/>
    </source>
</evidence>
<keyword evidence="3 10" id="KW-0808">Transferase</keyword>
<organism evidence="11 12">
    <name type="scientific">Insulibacter thermoxylanivorax</name>
    <dbReference type="NCBI Taxonomy" id="2749268"/>
    <lineage>
        <taxon>Bacteria</taxon>
        <taxon>Bacillati</taxon>
        <taxon>Bacillota</taxon>
        <taxon>Bacilli</taxon>
        <taxon>Bacillales</taxon>
        <taxon>Paenibacillaceae</taxon>
        <taxon>Insulibacter</taxon>
    </lineage>
</organism>
<dbReference type="PANTHER" id="PTHR30309:SF0">
    <property type="entry name" value="GLYCEROL-3-PHOSPHATE ACYLTRANSFERASE-RELATED"/>
    <property type="match status" value="1"/>
</dbReference>
<gene>
    <name evidence="10 11" type="primary">plsY</name>
    <name evidence="11" type="ORF">PRECH8_01680</name>
</gene>
<reference evidence="11" key="1">
    <citation type="submission" date="2020-08" db="EMBL/GenBank/DDBJ databases">
        <authorList>
            <person name="Uke A."/>
            <person name="Chhe C."/>
            <person name="Baramee S."/>
            <person name="Kosugi A."/>
        </authorList>
    </citation>
    <scope>NUCLEOTIDE SEQUENCE</scope>
    <source>
        <strain evidence="11">DA-C8</strain>
    </source>
</reference>
<keyword evidence="9 10" id="KW-1208">Phospholipid metabolism</keyword>
<protein>
    <recommendedName>
        <fullName evidence="10">Glycerol-3-phosphate acyltransferase</fullName>
    </recommendedName>
    <alternativeName>
        <fullName evidence="10">Acyl-PO4 G3P acyltransferase</fullName>
    </alternativeName>
    <alternativeName>
        <fullName evidence="10">Acyl-phosphate--glycerol-3-phosphate acyltransferase</fullName>
    </alternativeName>
    <alternativeName>
        <fullName evidence="10">G3P acyltransferase</fullName>
        <shortName evidence="10">GPAT</shortName>
        <ecNumber evidence="10">2.3.1.275</ecNumber>
    </alternativeName>
    <alternativeName>
        <fullName evidence="10">Lysophosphatidic acid synthase</fullName>
        <shortName evidence="10">LPA synthase</shortName>
    </alternativeName>
</protein>
<dbReference type="GO" id="GO:0043772">
    <property type="term" value="F:acyl-phosphate glycerol-3-phosphate acyltransferase activity"/>
    <property type="evidence" value="ECO:0007669"/>
    <property type="project" value="UniProtKB-UniRule"/>
</dbReference>
<evidence type="ECO:0000256" key="3">
    <source>
        <dbReference type="ARBA" id="ARBA00022679"/>
    </source>
</evidence>
<feature type="transmembrane region" description="Helical" evidence="10">
    <location>
        <begin position="147"/>
        <end position="175"/>
    </location>
</feature>
<keyword evidence="7 10" id="KW-0472">Membrane</keyword>